<dbReference type="EMBL" id="JAULSO010000003">
    <property type="protein sequence ID" value="KAK3685444.1"/>
    <property type="molecule type" value="Genomic_DNA"/>
</dbReference>
<proteinExistence type="predicted"/>
<name>A0AAE1CAB2_9PEZI</name>
<evidence type="ECO:0000313" key="3">
    <source>
        <dbReference type="Proteomes" id="UP001270362"/>
    </source>
</evidence>
<organism evidence="2 3">
    <name type="scientific">Podospora appendiculata</name>
    <dbReference type="NCBI Taxonomy" id="314037"/>
    <lineage>
        <taxon>Eukaryota</taxon>
        <taxon>Fungi</taxon>
        <taxon>Dikarya</taxon>
        <taxon>Ascomycota</taxon>
        <taxon>Pezizomycotina</taxon>
        <taxon>Sordariomycetes</taxon>
        <taxon>Sordariomycetidae</taxon>
        <taxon>Sordariales</taxon>
        <taxon>Podosporaceae</taxon>
        <taxon>Podospora</taxon>
    </lineage>
</organism>
<reference evidence="2" key="2">
    <citation type="submission" date="2023-06" db="EMBL/GenBank/DDBJ databases">
        <authorList>
            <consortium name="Lawrence Berkeley National Laboratory"/>
            <person name="Haridas S."/>
            <person name="Hensen N."/>
            <person name="Bonometti L."/>
            <person name="Westerberg I."/>
            <person name="Brannstrom I.O."/>
            <person name="Guillou S."/>
            <person name="Cros-Aarteil S."/>
            <person name="Calhoun S."/>
            <person name="Kuo A."/>
            <person name="Mondo S."/>
            <person name="Pangilinan J."/>
            <person name="Riley R."/>
            <person name="Labutti K."/>
            <person name="Andreopoulos B."/>
            <person name="Lipzen A."/>
            <person name="Chen C."/>
            <person name="Yanf M."/>
            <person name="Daum C."/>
            <person name="Ng V."/>
            <person name="Clum A."/>
            <person name="Steindorff A."/>
            <person name="Ohm R."/>
            <person name="Martin F."/>
            <person name="Silar P."/>
            <person name="Natvig D."/>
            <person name="Lalanne C."/>
            <person name="Gautier V."/>
            <person name="Ament-Velasquez S.L."/>
            <person name="Kruys A."/>
            <person name="Hutchinson M.I."/>
            <person name="Powell A.J."/>
            <person name="Barry K."/>
            <person name="Miller A.N."/>
            <person name="Grigoriev I.V."/>
            <person name="Debuchy R."/>
            <person name="Gladieux P."/>
            <person name="Thoren M.H."/>
            <person name="Johannesson H."/>
        </authorList>
    </citation>
    <scope>NUCLEOTIDE SEQUENCE</scope>
    <source>
        <strain evidence="2">CBS 314.62</strain>
    </source>
</reference>
<reference evidence="2" key="1">
    <citation type="journal article" date="2023" name="Mol. Phylogenet. Evol.">
        <title>Genome-scale phylogeny and comparative genomics of the fungal order Sordariales.</title>
        <authorList>
            <person name="Hensen N."/>
            <person name="Bonometti L."/>
            <person name="Westerberg I."/>
            <person name="Brannstrom I.O."/>
            <person name="Guillou S."/>
            <person name="Cros-Aarteil S."/>
            <person name="Calhoun S."/>
            <person name="Haridas S."/>
            <person name="Kuo A."/>
            <person name="Mondo S."/>
            <person name="Pangilinan J."/>
            <person name="Riley R."/>
            <person name="LaButti K."/>
            <person name="Andreopoulos B."/>
            <person name="Lipzen A."/>
            <person name="Chen C."/>
            <person name="Yan M."/>
            <person name="Daum C."/>
            <person name="Ng V."/>
            <person name="Clum A."/>
            <person name="Steindorff A."/>
            <person name="Ohm R.A."/>
            <person name="Martin F."/>
            <person name="Silar P."/>
            <person name="Natvig D.O."/>
            <person name="Lalanne C."/>
            <person name="Gautier V."/>
            <person name="Ament-Velasquez S.L."/>
            <person name="Kruys A."/>
            <person name="Hutchinson M.I."/>
            <person name="Powell A.J."/>
            <person name="Barry K."/>
            <person name="Miller A.N."/>
            <person name="Grigoriev I.V."/>
            <person name="Debuchy R."/>
            <person name="Gladieux P."/>
            <person name="Hiltunen Thoren M."/>
            <person name="Johannesson H."/>
        </authorList>
    </citation>
    <scope>NUCLEOTIDE SEQUENCE</scope>
    <source>
        <strain evidence="2">CBS 314.62</strain>
    </source>
</reference>
<evidence type="ECO:0000313" key="2">
    <source>
        <dbReference type="EMBL" id="KAK3685444.1"/>
    </source>
</evidence>
<keyword evidence="3" id="KW-1185">Reference proteome</keyword>
<gene>
    <name evidence="1" type="ORF">B0T22DRAFT_195422</name>
    <name evidence="2" type="ORF">B0T22DRAFT_218189</name>
</gene>
<dbReference type="EMBL" id="JAULSO010000023">
    <property type="protein sequence ID" value="KAK3680544.1"/>
    <property type="molecule type" value="Genomic_DNA"/>
</dbReference>
<accession>A0AAE1CAB2</accession>
<comment type="caution">
    <text evidence="2">The sequence shown here is derived from an EMBL/GenBank/DDBJ whole genome shotgun (WGS) entry which is preliminary data.</text>
</comment>
<dbReference type="AlphaFoldDB" id="A0AAE1CAB2"/>
<protein>
    <submittedName>
        <fullName evidence="2">Uncharacterized protein</fullName>
    </submittedName>
</protein>
<dbReference type="Proteomes" id="UP001270362">
    <property type="component" value="Unassembled WGS sequence"/>
</dbReference>
<sequence length="82" mass="8751">MHSGYVLVLVRLGIPGQSYLAVCGNGNALGRWGVSALCSLEPPLLPTHTHPPSHGLSSARLSIRKLKITSTQSARERAILHT</sequence>
<evidence type="ECO:0000313" key="1">
    <source>
        <dbReference type="EMBL" id="KAK3680544.1"/>
    </source>
</evidence>